<protein>
    <submittedName>
        <fullName evidence="1">Uncharacterized protein</fullName>
    </submittedName>
</protein>
<dbReference type="EMBL" id="DTFF01000038">
    <property type="protein sequence ID" value="HGI87551.1"/>
    <property type="molecule type" value="Genomic_DNA"/>
</dbReference>
<accession>A0A7C4BBW0</accession>
<name>A0A7C4BBW0_9CREN</name>
<gene>
    <name evidence="1" type="ORF">ENV14_04065</name>
</gene>
<comment type="caution">
    <text evidence="1">The sequence shown here is derived from an EMBL/GenBank/DDBJ whole genome shotgun (WGS) entry which is preliminary data.</text>
</comment>
<proteinExistence type="predicted"/>
<reference evidence="1" key="1">
    <citation type="journal article" date="2020" name="mSystems">
        <title>Genome- and Community-Level Interaction Insights into Carbon Utilization and Element Cycling Functions of Hydrothermarchaeota in Hydrothermal Sediment.</title>
        <authorList>
            <person name="Zhou Z."/>
            <person name="Liu Y."/>
            <person name="Xu W."/>
            <person name="Pan J."/>
            <person name="Luo Z.H."/>
            <person name="Li M."/>
        </authorList>
    </citation>
    <scope>NUCLEOTIDE SEQUENCE [LARGE SCALE GENOMIC DNA]</scope>
    <source>
        <strain evidence="1">SpSt-732</strain>
    </source>
</reference>
<dbReference type="AlphaFoldDB" id="A0A7C4BBW0"/>
<evidence type="ECO:0000313" key="1">
    <source>
        <dbReference type="EMBL" id="HGI87551.1"/>
    </source>
</evidence>
<organism evidence="1">
    <name type="scientific">Ignisphaera aggregans</name>
    <dbReference type="NCBI Taxonomy" id="334771"/>
    <lineage>
        <taxon>Archaea</taxon>
        <taxon>Thermoproteota</taxon>
        <taxon>Thermoprotei</taxon>
        <taxon>Desulfurococcales</taxon>
        <taxon>Desulfurococcaceae</taxon>
        <taxon>Ignisphaera</taxon>
    </lineage>
</organism>
<sequence>MGLSTSLKFSECVKRVLDSLIPGFSALAKVAGGASVDVLYASTRLREVFARFYGAESADIVFRMVDRRIREVCFEGG</sequence>